<protein>
    <submittedName>
        <fullName evidence="1">Uncharacterized protein</fullName>
    </submittedName>
</protein>
<evidence type="ECO:0000313" key="1">
    <source>
        <dbReference type="EMBL" id="OXU19706.1"/>
    </source>
</evidence>
<dbReference type="AlphaFoldDB" id="A0A232EMZ5"/>
<dbReference type="Proteomes" id="UP000215335">
    <property type="component" value="Unassembled WGS sequence"/>
</dbReference>
<reference evidence="1 2" key="1">
    <citation type="journal article" date="2017" name="Curr. Biol.">
        <title>The Evolution of Venom by Co-option of Single-Copy Genes.</title>
        <authorList>
            <person name="Martinson E.O."/>
            <person name="Mrinalini"/>
            <person name="Kelkar Y.D."/>
            <person name="Chang C.H."/>
            <person name="Werren J.H."/>
        </authorList>
    </citation>
    <scope>NUCLEOTIDE SEQUENCE [LARGE SCALE GENOMIC DNA]</scope>
    <source>
        <strain evidence="1 2">Alberta</strain>
        <tissue evidence="1">Whole body</tissue>
    </source>
</reference>
<evidence type="ECO:0000313" key="2">
    <source>
        <dbReference type="Proteomes" id="UP000215335"/>
    </source>
</evidence>
<dbReference type="EMBL" id="NNAY01003270">
    <property type="protein sequence ID" value="OXU19706.1"/>
    <property type="molecule type" value="Genomic_DNA"/>
</dbReference>
<sequence length="29" mass="3554">MNIRSCIRFYIRSYTIRGRKSMIRSCVRS</sequence>
<proteinExistence type="predicted"/>
<comment type="caution">
    <text evidence="1">The sequence shown here is derived from an EMBL/GenBank/DDBJ whole genome shotgun (WGS) entry which is preliminary data.</text>
</comment>
<gene>
    <name evidence="1" type="ORF">TSAR_005138</name>
</gene>
<name>A0A232EMZ5_9HYME</name>
<organism evidence="1 2">
    <name type="scientific">Trichomalopsis sarcophagae</name>
    <dbReference type="NCBI Taxonomy" id="543379"/>
    <lineage>
        <taxon>Eukaryota</taxon>
        <taxon>Metazoa</taxon>
        <taxon>Ecdysozoa</taxon>
        <taxon>Arthropoda</taxon>
        <taxon>Hexapoda</taxon>
        <taxon>Insecta</taxon>
        <taxon>Pterygota</taxon>
        <taxon>Neoptera</taxon>
        <taxon>Endopterygota</taxon>
        <taxon>Hymenoptera</taxon>
        <taxon>Apocrita</taxon>
        <taxon>Proctotrupomorpha</taxon>
        <taxon>Chalcidoidea</taxon>
        <taxon>Pteromalidae</taxon>
        <taxon>Pteromalinae</taxon>
        <taxon>Trichomalopsis</taxon>
    </lineage>
</organism>
<keyword evidence="2" id="KW-1185">Reference proteome</keyword>
<accession>A0A232EMZ5</accession>